<proteinExistence type="inferred from homology"/>
<feature type="domain" description="Large ribosomal subunit protein uL6 alpha-beta" evidence="9">
    <location>
        <begin position="11"/>
        <end position="82"/>
    </location>
</feature>
<protein>
    <recommendedName>
        <fullName evidence="6">Large ribosomal subunit protein uL6</fullName>
    </recommendedName>
</protein>
<dbReference type="GO" id="GO:0003735">
    <property type="term" value="F:structural constituent of ribosome"/>
    <property type="evidence" value="ECO:0007669"/>
    <property type="project" value="UniProtKB-UniRule"/>
</dbReference>
<evidence type="ECO:0000313" key="10">
    <source>
        <dbReference type="EMBL" id="RKX68501.1"/>
    </source>
</evidence>
<evidence type="ECO:0000256" key="5">
    <source>
        <dbReference type="ARBA" id="ARBA00023274"/>
    </source>
</evidence>
<evidence type="ECO:0000256" key="4">
    <source>
        <dbReference type="ARBA" id="ARBA00022980"/>
    </source>
</evidence>
<sequence>MSRIGRKPIKIPKGVKVAIDGHKITAQGPLGRLELDLRPEIEVEIEDEVIYVRRKSDAKPVRALHGLYRALINNMVIGVSQGFKKELVLQGVGYRVQKTKQGIQLQVGFSHPVDFAIPEGIECEVPSPTEIVIKGADRQLVGEVAAQIRKIRPPNPYTLKGISYKGEYIKKKVGKRGITEA</sequence>
<evidence type="ECO:0000256" key="8">
    <source>
        <dbReference type="RuleBase" id="RU003870"/>
    </source>
</evidence>
<keyword evidence="2 6" id="KW-0699">rRNA-binding</keyword>
<dbReference type="PANTHER" id="PTHR11655">
    <property type="entry name" value="60S/50S RIBOSOMAL PROTEIN L6/L9"/>
    <property type="match status" value="1"/>
</dbReference>
<gene>
    <name evidence="6" type="primary">rplF</name>
    <name evidence="10" type="ORF">DRP53_10655</name>
</gene>
<dbReference type="PANTHER" id="PTHR11655:SF14">
    <property type="entry name" value="LARGE RIBOSOMAL SUBUNIT PROTEIN UL6M"/>
    <property type="match status" value="1"/>
</dbReference>
<dbReference type="HAMAP" id="MF_01365_B">
    <property type="entry name" value="Ribosomal_uL6_B"/>
    <property type="match status" value="1"/>
</dbReference>
<dbReference type="GO" id="GO:0019843">
    <property type="term" value="F:rRNA binding"/>
    <property type="evidence" value="ECO:0007669"/>
    <property type="project" value="UniProtKB-UniRule"/>
</dbReference>
<dbReference type="InterPro" id="IPR019906">
    <property type="entry name" value="Ribosomal_uL6_bac-type"/>
</dbReference>
<evidence type="ECO:0000256" key="7">
    <source>
        <dbReference type="RuleBase" id="RU003869"/>
    </source>
</evidence>
<dbReference type="InterPro" id="IPR000702">
    <property type="entry name" value="Ribosomal_uL6-like"/>
</dbReference>
<dbReference type="Proteomes" id="UP000268469">
    <property type="component" value="Unassembled WGS sequence"/>
</dbReference>
<dbReference type="PIRSF" id="PIRSF002162">
    <property type="entry name" value="Ribosomal_L6"/>
    <property type="match status" value="1"/>
</dbReference>
<dbReference type="InterPro" id="IPR020040">
    <property type="entry name" value="Ribosomal_uL6_a/b-dom"/>
</dbReference>
<dbReference type="FunFam" id="3.90.930.12:FF:000001">
    <property type="entry name" value="50S ribosomal protein L6"/>
    <property type="match status" value="1"/>
</dbReference>
<evidence type="ECO:0000256" key="1">
    <source>
        <dbReference type="ARBA" id="ARBA00009356"/>
    </source>
</evidence>
<dbReference type="GO" id="GO:0002181">
    <property type="term" value="P:cytoplasmic translation"/>
    <property type="evidence" value="ECO:0007669"/>
    <property type="project" value="TreeGrafter"/>
</dbReference>
<dbReference type="AlphaFoldDB" id="A0A660SEQ8"/>
<dbReference type="SUPFAM" id="SSF56053">
    <property type="entry name" value="Ribosomal protein L6"/>
    <property type="match status" value="2"/>
</dbReference>
<evidence type="ECO:0000313" key="11">
    <source>
        <dbReference type="Proteomes" id="UP000268469"/>
    </source>
</evidence>
<evidence type="ECO:0000256" key="3">
    <source>
        <dbReference type="ARBA" id="ARBA00022884"/>
    </source>
</evidence>
<comment type="similarity">
    <text evidence="1 6 7">Belongs to the universal ribosomal protein uL6 family.</text>
</comment>
<name>A0A660SEQ8_UNCW3</name>
<organism evidence="10 11">
    <name type="scientific">candidate division WOR-3 bacterium</name>
    <dbReference type="NCBI Taxonomy" id="2052148"/>
    <lineage>
        <taxon>Bacteria</taxon>
        <taxon>Bacteria division WOR-3</taxon>
    </lineage>
</organism>
<dbReference type="GO" id="GO:0022625">
    <property type="term" value="C:cytosolic large ribosomal subunit"/>
    <property type="evidence" value="ECO:0007669"/>
    <property type="project" value="UniProtKB-UniRule"/>
</dbReference>
<reference evidence="10 11" key="1">
    <citation type="submission" date="2018-06" db="EMBL/GenBank/DDBJ databases">
        <title>Extensive metabolic versatility and redundancy in microbially diverse, dynamic hydrothermal sediments.</title>
        <authorList>
            <person name="Dombrowski N."/>
            <person name="Teske A."/>
            <person name="Baker B.J."/>
        </authorList>
    </citation>
    <scope>NUCLEOTIDE SEQUENCE [LARGE SCALE GENOMIC DNA]</scope>
    <source>
        <strain evidence="10">B36_G15</strain>
    </source>
</reference>
<evidence type="ECO:0000256" key="2">
    <source>
        <dbReference type="ARBA" id="ARBA00022730"/>
    </source>
</evidence>
<dbReference type="NCBIfam" id="TIGR03654">
    <property type="entry name" value="L6_bact"/>
    <property type="match status" value="1"/>
</dbReference>
<dbReference type="Pfam" id="PF00347">
    <property type="entry name" value="Ribosomal_L6"/>
    <property type="match status" value="2"/>
</dbReference>
<evidence type="ECO:0000256" key="6">
    <source>
        <dbReference type="HAMAP-Rule" id="MF_01365"/>
    </source>
</evidence>
<keyword evidence="3 6" id="KW-0694">RNA-binding</keyword>
<evidence type="ECO:0000259" key="9">
    <source>
        <dbReference type="Pfam" id="PF00347"/>
    </source>
</evidence>
<keyword evidence="4 6" id="KW-0689">Ribosomal protein</keyword>
<comment type="function">
    <text evidence="6 8">This protein binds to the 23S rRNA, and is important in its secondary structure. It is located near the subunit interface in the base of the L7/L12 stalk, and near the tRNA binding site of the peptidyltransferase center.</text>
</comment>
<accession>A0A660SEQ8</accession>
<dbReference type="Gene3D" id="3.90.930.12">
    <property type="entry name" value="Ribosomal protein L6, alpha-beta domain"/>
    <property type="match status" value="2"/>
</dbReference>
<comment type="caution">
    <text evidence="10">The sequence shown here is derived from an EMBL/GenBank/DDBJ whole genome shotgun (WGS) entry which is preliminary data.</text>
</comment>
<feature type="domain" description="Large ribosomal subunit protein uL6 alpha-beta" evidence="9">
    <location>
        <begin position="91"/>
        <end position="164"/>
    </location>
</feature>
<comment type="subunit">
    <text evidence="6">Part of the 50S ribosomal subunit.</text>
</comment>
<dbReference type="InterPro" id="IPR036789">
    <property type="entry name" value="Ribosomal_uL6-like_a/b-dom_sf"/>
</dbReference>
<keyword evidence="5 6" id="KW-0687">Ribonucleoprotein</keyword>
<dbReference type="EMBL" id="QNBE01000156">
    <property type="protein sequence ID" value="RKX68501.1"/>
    <property type="molecule type" value="Genomic_DNA"/>
</dbReference>
<dbReference type="PRINTS" id="PR00059">
    <property type="entry name" value="RIBOSOMALL6"/>
</dbReference>
<dbReference type="FunFam" id="3.90.930.12:FF:000002">
    <property type="entry name" value="50S ribosomal protein L6"/>
    <property type="match status" value="1"/>
</dbReference>